<reference evidence="2 3" key="1">
    <citation type="submission" date="2019-01" db="EMBL/GenBank/DDBJ databases">
        <title>Complete genome sequence of Cohnella hallensis HS21 isolated from Korean fir (Abies koreana) rhizospheric soil.</title>
        <authorList>
            <person name="Jiang L."/>
            <person name="Kang S.W."/>
            <person name="Kim S."/>
            <person name="Jung J."/>
            <person name="Kim C.Y."/>
            <person name="Kim D.H."/>
            <person name="Kim S.W."/>
            <person name="Lee J."/>
        </authorList>
    </citation>
    <scope>NUCLEOTIDE SEQUENCE [LARGE SCALE GENOMIC DNA]</scope>
    <source>
        <strain evidence="2 3">HS21</strain>
    </source>
</reference>
<keyword evidence="3" id="KW-1185">Reference proteome</keyword>
<gene>
    <name evidence="2" type="ORF">KCTCHS21_18470</name>
</gene>
<dbReference type="GO" id="GO:0003677">
    <property type="term" value="F:DNA binding"/>
    <property type="evidence" value="ECO:0007669"/>
    <property type="project" value="InterPro"/>
</dbReference>
<organism evidence="2 3">
    <name type="scientific">Cohnella abietis</name>
    <dbReference type="NCBI Taxonomy" id="2507935"/>
    <lineage>
        <taxon>Bacteria</taxon>
        <taxon>Bacillati</taxon>
        <taxon>Bacillota</taxon>
        <taxon>Bacilli</taxon>
        <taxon>Bacillales</taxon>
        <taxon>Paenibacillaceae</taxon>
        <taxon>Cohnella</taxon>
    </lineage>
</organism>
<name>A0A3T1D330_9BACL</name>
<feature type="domain" description="HTH cro/C1-type" evidence="1">
    <location>
        <begin position="9"/>
        <end position="66"/>
    </location>
</feature>
<proteinExistence type="predicted"/>
<protein>
    <recommendedName>
        <fullName evidence="1">HTH cro/C1-type domain-containing protein</fullName>
    </recommendedName>
</protein>
<dbReference type="Proteomes" id="UP000289856">
    <property type="component" value="Chromosome"/>
</dbReference>
<dbReference type="SMART" id="SM00530">
    <property type="entry name" value="HTH_XRE"/>
    <property type="match status" value="1"/>
</dbReference>
<dbReference type="SUPFAM" id="SSF47413">
    <property type="entry name" value="lambda repressor-like DNA-binding domains"/>
    <property type="match status" value="1"/>
</dbReference>
<evidence type="ECO:0000313" key="3">
    <source>
        <dbReference type="Proteomes" id="UP000289856"/>
    </source>
</evidence>
<dbReference type="KEGG" id="cohn:KCTCHS21_18470"/>
<sequence>MGDDPVRCRIPEHLQRIKKSQEWLAEKSSQSKQQLSDIINMRDGRVVSVRKGRKLALLLGCHIDDLYVWA</sequence>
<evidence type="ECO:0000259" key="1">
    <source>
        <dbReference type="SMART" id="SM00530"/>
    </source>
</evidence>
<accession>A0A3T1D330</accession>
<dbReference type="EMBL" id="AP019400">
    <property type="protein sequence ID" value="BBI32448.1"/>
    <property type="molecule type" value="Genomic_DNA"/>
</dbReference>
<dbReference type="AlphaFoldDB" id="A0A3T1D330"/>
<dbReference type="Gene3D" id="1.10.260.40">
    <property type="entry name" value="lambda repressor-like DNA-binding domains"/>
    <property type="match status" value="1"/>
</dbReference>
<dbReference type="CDD" id="cd00093">
    <property type="entry name" value="HTH_XRE"/>
    <property type="match status" value="1"/>
</dbReference>
<evidence type="ECO:0000313" key="2">
    <source>
        <dbReference type="EMBL" id="BBI32448.1"/>
    </source>
</evidence>
<dbReference type="InterPro" id="IPR010982">
    <property type="entry name" value="Lambda_DNA-bd_dom_sf"/>
</dbReference>
<dbReference type="InterPro" id="IPR001387">
    <property type="entry name" value="Cro/C1-type_HTH"/>
</dbReference>